<name>A0A0F9BT04_9ZZZZ</name>
<sequence>IDVRPFAPMLAPYLFLGEVLLDAQRSHVGLPARLQGRDYLAAVIGLNRIAGSGLAIVDAFFERRKSLDRFVRDVQQVAGSYLASFLVPLLAVKDAIAQGIPEERIARDIRGHEFIGPVVRMIPFLSQRLPERPGLTRATPYVQETPLLSQLTGILRRTPTPVETELSRLGVRFGDIVPPSTGDAEIDRRAAQLVSEELASQLEPRITSRSYKVRDDAQKKDELLRRIAKIRNRASKRALKEFGHRRTKRLERLRGRERVVPI</sequence>
<dbReference type="AlphaFoldDB" id="A0A0F9BT04"/>
<proteinExistence type="predicted"/>
<gene>
    <name evidence="1" type="ORF">LCGC14_2691830</name>
</gene>
<organism evidence="1">
    <name type="scientific">marine sediment metagenome</name>
    <dbReference type="NCBI Taxonomy" id="412755"/>
    <lineage>
        <taxon>unclassified sequences</taxon>
        <taxon>metagenomes</taxon>
        <taxon>ecological metagenomes</taxon>
    </lineage>
</organism>
<comment type="caution">
    <text evidence="1">The sequence shown here is derived from an EMBL/GenBank/DDBJ whole genome shotgun (WGS) entry which is preliminary data.</text>
</comment>
<dbReference type="EMBL" id="LAZR01047728">
    <property type="protein sequence ID" value="KKK93544.1"/>
    <property type="molecule type" value="Genomic_DNA"/>
</dbReference>
<accession>A0A0F9BT04</accession>
<feature type="non-terminal residue" evidence="1">
    <location>
        <position position="1"/>
    </location>
</feature>
<reference evidence="1" key="1">
    <citation type="journal article" date="2015" name="Nature">
        <title>Complex archaea that bridge the gap between prokaryotes and eukaryotes.</title>
        <authorList>
            <person name="Spang A."/>
            <person name="Saw J.H."/>
            <person name="Jorgensen S.L."/>
            <person name="Zaremba-Niedzwiedzka K."/>
            <person name="Martijn J."/>
            <person name="Lind A.E."/>
            <person name="van Eijk R."/>
            <person name="Schleper C."/>
            <person name="Guy L."/>
            <person name="Ettema T.J."/>
        </authorList>
    </citation>
    <scope>NUCLEOTIDE SEQUENCE</scope>
</reference>
<evidence type="ECO:0000313" key="1">
    <source>
        <dbReference type="EMBL" id="KKK93544.1"/>
    </source>
</evidence>
<protein>
    <submittedName>
        <fullName evidence="1">Uncharacterized protein</fullName>
    </submittedName>
</protein>